<dbReference type="Pfam" id="PF01739">
    <property type="entry name" value="CheR"/>
    <property type="match status" value="1"/>
</dbReference>
<dbReference type="SMART" id="SM00138">
    <property type="entry name" value="MeTrc"/>
    <property type="match status" value="1"/>
</dbReference>
<sequence length="275" mass="31280">MAAPPPAPPPGSISDQDFARFQRLLYQLAGIYLAPSKKVLLVGRLTRRLKARGLSEFGDYFRLVSSGEDPQERQTMVDLLTTNETYFFREPKHFDFLVNEILPARLPGNTFSVWSGACSSGEEPYSLAMILADKLGDNGWKIIGSDISTQVLERARRGHYQMERIDGIPQAYLRRFCLKGVREQEGSFLVNRELRAKVQFMQVNLIEPIPNIGPFDVIFLRNVMIYFDQETKRKVVANMLPRLKPGGYFIVGHSETLNGVTEQLHALRPTIYVKK</sequence>
<feature type="binding site" evidence="6">
    <location>
        <begin position="221"/>
        <end position="222"/>
    </location>
    <ligand>
        <name>S-adenosyl-L-methionine</name>
        <dbReference type="ChEBI" id="CHEBI:59789"/>
    </ligand>
</feature>
<feature type="binding site" evidence="6">
    <location>
        <position position="85"/>
    </location>
    <ligand>
        <name>S-adenosyl-L-methionine</name>
        <dbReference type="ChEBI" id="CHEBI:59789"/>
    </ligand>
</feature>
<dbReference type="PANTHER" id="PTHR24422">
    <property type="entry name" value="CHEMOTAXIS PROTEIN METHYLTRANSFERASE"/>
    <property type="match status" value="1"/>
</dbReference>
<dbReference type="EMBL" id="SNVV01000007">
    <property type="protein sequence ID" value="TDN51417.1"/>
    <property type="molecule type" value="Genomic_DNA"/>
</dbReference>
<comment type="function">
    <text evidence="5">Methylation of the membrane-bound methyl-accepting chemotaxis proteins (MCP) to form gamma-glutamyl methyl ester residues in MCP.</text>
</comment>
<dbReference type="GO" id="GO:0032259">
    <property type="term" value="P:methylation"/>
    <property type="evidence" value="ECO:0007669"/>
    <property type="project" value="UniProtKB-KW"/>
</dbReference>
<proteinExistence type="predicted"/>
<dbReference type="PANTHER" id="PTHR24422:SF26">
    <property type="entry name" value="CHEMOTAXIS PROTEIN METHYLTRANSFERASE"/>
    <property type="match status" value="1"/>
</dbReference>
<comment type="catalytic activity">
    <reaction evidence="1 5">
        <text>L-glutamyl-[protein] + S-adenosyl-L-methionine = [protein]-L-glutamate 5-O-methyl ester + S-adenosyl-L-homocysteine</text>
        <dbReference type="Rhea" id="RHEA:24452"/>
        <dbReference type="Rhea" id="RHEA-COMP:10208"/>
        <dbReference type="Rhea" id="RHEA-COMP:10311"/>
        <dbReference type="ChEBI" id="CHEBI:29973"/>
        <dbReference type="ChEBI" id="CHEBI:57856"/>
        <dbReference type="ChEBI" id="CHEBI:59789"/>
        <dbReference type="ChEBI" id="CHEBI:82795"/>
        <dbReference type="EC" id="2.1.1.80"/>
    </reaction>
</comment>
<evidence type="ECO:0000259" key="7">
    <source>
        <dbReference type="PROSITE" id="PS50123"/>
    </source>
</evidence>
<dbReference type="OrthoDB" id="9816309at2"/>
<dbReference type="SUPFAM" id="SSF53335">
    <property type="entry name" value="S-adenosyl-L-methionine-dependent methyltransferases"/>
    <property type="match status" value="1"/>
</dbReference>
<protein>
    <recommendedName>
        <fullName evidence="5">Chemotaxis protein methyltransferase</fullName>
        <ecNumber evidence="5">2.1.1.80</ecNumber>
    </recommendedName>
</protein>
<keyword evidence="2 5" id="KW-0489">Methyltransferase</keyword>
<dbReference type="Gene3D" id="1.10.155.10">
    <property type="entry name" value="Chemotaxis receptor methyltransferase CheR, N-terminal domain"/>
    <property type="match status" value="1"/>
</dbReference>
<dbReference type="InterPro" id="IPR050903">
    <property type="entry name" value="Bact_Chemotaxis_MeTrfase"/>
</dbReference>
<evidence type="ECO:0000256" key="1">
    <source>
        <dbReference type="ARBA" id="ARBA00001541"/>
    </source>
</evidence>
<dbReference type="GO" id="GO:0008983">
    <property type="term" value="F:protein-glutamate O-methyltransferase activity"/>
    <property type="evidence" value="ECO:0007669"/>
    <property type="project" value="UniProtKB-EC"/>
</dbReference>
<dbReference type="PIRSF" id="PIRSF000410">
    <property type="entry name" value="CheR"/>
    <property type="match status" value="1"/>
</dbReference>
<evidence type="ECO:0000256" key="2">
    <source>
        <dbReference type="ARBA" id="ARBA00022603"/>
    </source>
</evidence>
<name>A0A4R6E139_9RHOO</name>
<dbReference type="InterPro" id="IPR026024">
    <property type="entry name" value="Chemotaxis_MeTrfase_CheR"/>
</dbReference>
<feature type="binding site" evidence="6">
    <location>
        <position position="89"/>
    </location>
    <ligand>
        <name>S-adenosyl-L-methionine</name>
        <dbReference type="ChEBI" id="CHEBI:59789"/>
    </ligand>
</feature>
<organism evidence="8 9">
    <name type="scientific">Azoarcus indigens</name>
    <dbReference type="NCBI Taxonomy" id="29545"/>
    <lineage>
        <taxon>Bacteria</taxon>
        <taxon>Pseudomonadati</taxon>
        <taxon>Pseudomonadota</taxon>
        <taxon>Betaproteobacteria</taxon>
        <taxon>Rhodocyclales</taxon>
        <taxon>Zoogloeaceae</taxon>
        <taxon>Azoarcus</taxon>
    </lineage>
</organism>
<evidence type="ECO:0000256" key="4">
    <source>
        <dbReference type="ARBA" id="ARBA00022691"/>
    </source>
</evidence>
<dbReference type="Gene3D" id="3.40.50.150">
    <property type="entry name" value="Vaccinia Virus protein VP39"/>
    <property type="match status" value="1"/>
</dbReference>
<feature type="binding site" evidence="6">
    <location>
        <begin position="204"/>
        <end position="205"/>
    </location>
    <ligand>
        <name>S-adenosyl-L-methionine</name>
        <dbReference type="ChEBI" id="CHEBI:59789"/>
    </ligand>
</feature>
<dbReference type="EC" id="2.1.1.80" evidence="5"/>
<evidence type="ECO:0000313" key="8">
    <source>
        <dbReference type="EMBL" id="TDN51417.1"/>
    </source>
</evidence>
<dbReference type="PRINTS" id="PR00996">
    <property type="entry name" value="CHERMTFRASE"/>
</dbReference>
<dbReference type="InterPro" id="IPR029063">
    <property type="entry name" value="SAM-dependent_MTases_sf"/>
</dbReference>
<evidence type="ECO:0000256" key="6">
    <source>
        <dbReference type="PIRSR" id="PIRSR000410-1"/>
    </source>
</evidence>
<dbReference type="InterPro" id="IPR022641">
    <property type="entry name" value="CheR_N"/>
</dbReference>
<evidence type="ECO:0000256" key="3">
    <source>
        <dbReference type="ARBA" id="ARBA00022679"/>
    </source>
</evidence>
<feature type="binding site" evidence="6">
    <location>
        <position position="123"/>
    </location>
    <ligand>
        <name>S-adenosyl-L-methionine</name>
        <dbReference type="ChEBI" id="CHEBI:59789"/>
    </ligand>
</feature>
<reference evidence="8 9" key="1">
    <citation type="submission" date="2019-03" db="EMBL/GenBank/DDBJ databases">
        <title>Genomic Encyclopedia of Type Strains, Phase IV (KMG-IV): sequencing the most valuable type-strain genomes for metagenomic binning, comparative biology and taxonomic classification.</title>
        <authorList>
            <person name="Goeker M."/>
        </authorList>
    </citation>
    <scope>NUCLEOTIDE SEQUENCE [LARGE SCALE GENOMIC DNA]</scope>
    <source>
        <strain evidence="8 9">DSM 12121</strain>
    </source>
</reference>
<dbReference type="CDD" id="cd02440">
    <property type="entry name" value="AdoMet_MTases"/>
    <property type="match status" value="1"/>
</dbReference>
<dbReference type="InterPro" id="IPR000780">
    <property type="entry name" value="CheR_MeTrfase"/>
</dbReference>
<evidence type="ECO:0000313" key="9">
    <source>
        <dbReference type="Proteomes" id="UP000295129"/>
    </source>
</evidence>
<dbReference type="AlphaFoldDB" id="A0A4R6E139"/>
<comment type="caution">
    <text evidence="8">The sequence shown here is derived from an EMBL/GenBank/DDBJ whole genome shotgun (WGS) entry which is preliminary data.</text>
</comment>
<dbReference type="Proteomes" id="UP000295129">
    <property type="component" value="Unassembled WGS sequence"/>
</dbReference>
<feature type="binding site" evidence="6">
    <location>
        <position position="83"/>
    </location>
    <ligand>
        <name>S-adenosyl-L-methionine</name>
        <dbReference type="ChEBI" id="CHEBI:59789"/>
    </ligand>
</feature>
<dbReference type="InterPro" id="IPR022642">
    <property type="entry name" value="CheR_C"/>
</dbReference>
<dbReference type="RefSeq" id="WP_133590977.1">
    <property type="nucleotide sequence ID" value="NZ_SNVV01000007.1"/>
</dbReference>
<dbReference type="SUPFAM" id="SSF47757">
    <property type="entry name" value="Chemotaxis receptor methyltransferase CheR, N-terminal domain"/>
    <property type="match status" value="1"/>
</dbReference>
<evidence type="ECO:0000256" key="5">
    <source>
        <dbReference type="PIRNR" id="PIRNR000410"/>
    </source>
</evidence>
<keyword evidence="4 5" id="KW-0949">S-adenosyl-L-methionine</keyword>
<dbReference type="Pfam" id="PF03705">
    <property type="entry name" value="CheR_N"/>
    <property type="match status" value="1"/>
</dbReference>
<gene>
    <name evidence="8" type="ORF">C7389_107152</name>
</gene>
<feature type="binding site" evidence="6">
    <location>
        <position position="146"/>
    </location>
    <ligand>
        <name>S-adenosyl-L-methionine</name>
        <dbReference type="ChEBI" id="CHEBI:59789"/>
    </ligand>
</feature>
<dbReference type="InterPro" id="IPR036804">
    <property type="entry name" value="CheR_N_sf"/>
</dbReference>
<keyword evidence="9" id="KW-1185">Reference proteome</keyword>
<accession>A0A4R6E139</accession>
<dbReference type="PROSITE" id="PS50123">
    <property type="entry name" value="CHER"/>
    <property type="match status" value="1"/>
</dbReference>
<feature type="domain" description="CheR-type methyltransferase" evidence="7">
    <location>
        <begin position="12"/>
        <end position="275"/>
    </location>
</feature>
<keyword evidence="3 5" id="KW-0808">Transferase</keyword>